<dbReference type="PANTHER" id="PTHR20953">
    <property type="entry name" value="KINASE-RELATED"/>
    <property type="match status" value="1"/>
</dbReference>
<dbReference type="PROSITE" id="PS51061">
    <property type="entry name" value="R3H"/>
    <property type="match status" value="1"/>
</dbReference>
<keyword evidence="2" id="KW-0067">ATP-binding</keyword>
<sequence length="509" mass="56998">MTDREAIQKEVDLLLNVLPVRIKDPLFNHPEIRDLIEIVLDLGKPPEARFSKDKFMYLGEEAVEQDEIDHITSKVGEFTLDNRSGIERTLHRISAMRNRRGKIIGLTLRVGRAIFGTIDVIRDIIESGQNLLFLGPPGIGKTTKLREAARVLSDDMSKRVVIVDTSNEIGGDGDIPHPGIGRARRMQVDSPNKQHQVMIEAVENHMPQVIIVDEIGTEAEAAAARTIAERGVQLIGTAHGTSIENLISNPTLCDLIGGIQSVILGDEEAKRRHSQKSVLERKAPPTFDVCIEIRSKEIFAIYTDVAKTVDAVLQKRTFKPEIRVKTKEGKIEIKQKAEAPIPEPTFEEAQEIISQKDGKEEKIFPFGVHNTYLDRSIKALGLPAKVARGLDRATMVLTIKSKARPGSKIVKLAEEHRIPVHVIKKNAASQVLKFLQFYFDVRGKEESEEAALSEADEAVDEVQKIHHSVDLAPQSAYIRRLQHKIVEESGFRSESIGEEPLRRVRIYPR</sequence>
<dbReference type="InterPro" id="IPR027417">
    <property type="entry name" value="P-loop_NTPase"/>
</dbReference>
<dbReference type="SUPFAM" id="SSF52540">
    <property type="entry name" value="P-loop containing nucleoside triphosphate hydrolases"/>
    <property type="match status" value="1"/>
</dbReference>
<gene>
    <name evidence="4" type="ORF">A2438_01750</name>
</gene>
<evidence type="ECO:0000256" key="1">
    <source>
        <dbReference type="ARBA" id="ARBA00022741"/>
    </source>
</evidence>
<dbReference type="GO" id="GO:0003677">
    <property type="term" value="F:DNA binding"/>
    <property type="evidence" value="ECO:0007669"/>
    <property type="project" value="UniProtKB-KW"/>
</dbReference>
<dbReference type="InterPro" id="IPR036867">
    <property type="entry name" value="R3H_dom_sf"/>
</dbReference>
<dbReference type="SUPFAM" id="SSF82708">
    <property type="entry name" value="R3H domain"/>
    <property type="match status" value="1"/>
</dbReference>
<keyword evidence="4" id="KW-0238">DNA-binding</keyword>
<dbReference type="InterPro" id="IPR001374">
    <property type="entry name" value="R3H_dom"/>
</dbReference>
<dbReference type="InterPro" id="IPR003593">
    <property type="entry name" value="AAA+_ATPase"/>
</dbReference>
<protein>
    <submittedName>
        <fullName evidence="4">Single-stranded DNA-binding protein</fullName>
    </submittedName>
</protein>
<dbReference type="PANTHER" id="PTHR20953:SF3">
    <property type="entry name" value="P-LOOP CONTAINING NUCLEOSIDE TRIPHOSPHATE HYDROLASES SUPERFAMILY PROTEIN"/>
    <property type="match status" value="1"/>
</dbReference>
<name>A0A1F4U7T8_UNCSA</name>
<accession>A0A1F4U7T8</accession>
<reference evidence="4 5" key="1">
    <citation type="journal article" date="2016" name="Nat. Commun.">
        <title>Thousands of microbial genomes shed light on interconnected biogeochemical processes in an aquifer system.</title>
        <authorList>
            <person name="Anantharaman K."/>
            <person name="Brown C.T."/>
            <person name="Hug L.A."/>
            <person name="Sharon I."/>
            <person name="Castelle C.J."/>
            <person name="Probst A.J."/>
            <person name="Thomas B.C."/>
            <person name="Singh A."/>
            <person name="Wilkins M.J."/>
            <person name="Karaoz U."/>
            <person name="Brodie E.L."/>
            <person name="Williams K.H."/>
            <person name="Hubbard S.S."/>
            <person name="Banfield J.F."/>
        </authorList>
    </citation>
    <scope>NUCLEOTIDE SEQUENCE [LARGE SCALE GENOMIC DNA]</scope>
</reference>
<evidence type="ECO:0000313" key="4">
    <source>
        <dbReference type="EMBL" id="OGC40991.1"/>
    </source>
</evidence>
<dbReference type="Gene3D" id="3.30.1370.50">
    <property type="entry name" value="R3H-like domain"/>
    <property type="match status" value="1"/>
</dbReference>
<dbReference type="InterPro" id="IPR045735">
    <property type="entry name" value="Spore_III_AA_AAA+_ATPase"/>
</dbReference>
<dbReference type="SMART" id="SM00382">
    <property type="entry name" value="AAA"/>
    <property type="match status" value="1"/>
</dbReference>
<dbReference type="Proteomes" id="UP000179242">
    <property type="component" value="Unassembled WGS sequence"/>
</dbReference>
<dbReference type="Gene3D" id="3.40.50.300">
    <property type="entry name" value="P-loop containing nucleotide triphosphate hydrolases"/>
    <property type="match status" value="1"/>
</dbReference>
<evidence type="ECO:0000256" key="2">
    <source>
        <dbReference type="ARBA" id="ARBA00022840"/>
    </source>
</evidence>
<feature type="domain" description="R3H" evidence="3">
    <location>
        <begin position="445"/>
        <end position="509"/>
    </location>
</feature>
<dbReference type="Pfam" id="PF19568">
    <property type="entry name" value="Spore_III_AA"/>
    <property type="match status" value="1"/>
</dbReference>
<dbReference type="AlphaFoldDB" id="A0A1F4U7T8"/>
<dbReference type="InterPro" id="IPR058670">
    <property type="entry name" value="PTPase_dom"/>
</dbReference>
<dbReference type="Pfam" id="PF01424">
    <property type="entry name" value="R3H"/>
    <property type="match status" value="1"/>
</dbReference>
<keyword evidence="1" id="KW-0547">Nucleotide-binding</keyword>
<evidence type="ECO:0000259" key="3">
    <source>
        <dbReference type="PROSITE" id="PS51061"/>
    </source>
</evidence>
<dbReference type="Pfam" id="PF25516">
    <property type="entry name" value="PTPase"/>
    <property type="match status" value="1"/>
</dbReference>
<organism evidence="4 5">
    <name type="scientific">candidate division WOR-1 bacterium RIFOXYC2_FULL_46_14</name>
    <dbReference type="NCBI Taxonomy" id="1802587"/>
    <lineage>
        <taxon>Bacteria</taxon>
        <taxon>Bacillati</taxon>
        <taxon>Saganbacteria</taxon>
    </lineage>
</organism>
<dbReference type="EMBL" id="MEUJ01000002">
    <property type="protein sequence ID" value="OGC40991.1"/>
    <property type="molecule type" value="Genomic_DNA"/>
</dbReference>
<dbReference type="GO" id="GO:0005524">
    <property type="term" value="F:ATP binding"/>
    <property type="evidence" value="ECO:0007669"/>
    <property type="project" value="UniProtKB-KW"/>
</dbReference>
<evidence type="ECO:0000313" key="5">
    <source>
        <dbReference type="Proteomes" id="UP000179242"/>
    </source>
</evidence>
<dbReference type="SMART" id="SM00393">
    <property type="entry name" value="R3H"/>
    <property type="match status" value="1"/>
</dbReference>
<comment type="caution">
    <text evidence="4">The sequence shown here is derived from an EMBL/GenBank/DDBJ whole genome shotgun (WGS) entry which is preliminary data.</text>
</comment>
<proteinExistence type="predicted"/>